<reference evidence="2 3" key="1">
    <citation type="journal article" date="2024" name="Commun. Biol.">
        <title>Comparative genomic analysis of thermophilic fungi reveals convergent evolutionary adaptations and gene losses.</title>
        <authorList>
            <person name="Steindorff A.S."/>
            <person name="Aguilar-Pontes M.V."/>
            <person name="Robinson A.J."/>
            <person name="Andreopoulos B."/>
            <person name="LaButti K."/>
            <person name="Kuo A."/>
            <person name="Mondo S."/>
            <person name="Riley R."/>
            <person name="Otillar R."/>
            <person name="Haridas S."/>
            <person name="Lipzen A."/>
            <person name="Grimwood J."/>
            <person name="Schmutz J."/>
            <person name="Clum A."/>
            <person name="Reid I.D."/>
            <person name="Moisan M.C."/>
            <person name="Butler G."/>
            <person name="Nguyen T.T.M."/>
            <person name="Dewar K."/>
            <person name="Conant G."/>
            <person name="Drula E."/>
            <person name="Henrissat B."/>
            <person name="Hansel C."/>
            <person name="Singer S."/>
            <person name="Hutchinson M.I."/>
            <person name="de Vries R.P."/>
            <person name="Natvig D.O."/>
            <person name="Powell A.J."/>
            <person name="Tsang A."/>
            <person name="Grigoriev I.V."/>
        </authorList>
    </citation>
    <scope>NUCLEOTIDE SEQUENCE [LARGE SCALE GENOMIC DNA]</scope>
    <source>
        <strain evidence="2 3">CBS 620.91</strain>
    </source>
</reference>
<evidence type="ECO:0000256" key="1">
    <source>
        <dbReference type="SAM" id="MobiDB-lite"/>
    </source>
</evidence>
<evidence type="ECO:0008006" key="4">
    <source>
        <dbReference type="Google" id="ProtNLM"/>
    </source>
</evidence>
<organism evidence="2 3">
    <name type="scientific">Humicola insolens</name>
    <name type="common">Soft-rot fungus</name>
    <dbReference type="NCBI Taxonomy" id="85995"/>
    <lineage>
        <taxon>Eukaryota</taxon>
        <taxon>Fungi</taxon>
        <taxon>Dikarya</taxon>
        <taxon>Ascomycota</taxon>
        <taxon>Pezizomycotina</taxon>
        <taxon>Sordariomycetes</taxon>
        <taxon>Sordariomycetidae</taxon>
        <taxon>Sordariales</taxon>
        <taxon>Chaetomiaceae</taxon>
        <taxon>Mycothermus</taxon>
    </lineage>
</organism>
<dbReference type="CDD" id="cd14688">
    <property type="entry name" value="bZIP_YAP"/>
    <property type="match status" value="1"/>
</dbReference>
<evidence type="ECO:0000313" key="3">
    <source>
        <dbReference type="Proteomes" id="UP001583172"/>
    </source>
</evidence>
<name>A0ABR3V2X4_HUMIN</name>
<accession>A0ABR3V2X4</accession>
<feature type="region of interest" description="Disordered" evidence="1">
    <location>
        <begin position="98"/>
        <end position="121"/>
    </location>
</feature>
<dbReference type="Proteomes" id="UP001583172">
    <property type="component" value="Unassembled WGS sequence"/>
</dbReference>
<sequence>MTPPQSSHDLGSTMATTNTTSPGNPPSPQPRFTRQHSNREHTVAYADLMVSPDEDWRNLPNAAERRKIQNRLAQRAYRRSLRERNEEIKRLRKKVEELEEKGAQNELQTPPTEPDSNTAPSLTVSAATSTYADTVHSSASVTSASDWMGDYLGVWPHTPLSDHGSLTGSSNAMDTFGTDFNMDAPAADHMLQPISEPAGMDPSGTTAETVLPAAVVSPFAQFGKSGSTNTSNNGGHNMFSFHQPLTLGTGDFNLCTHRQQQRLSPAATPRLSPCGSSVHGATRHDTFHSYPTPPPSHYCGCSSSPSPSSASSVSNEHQHGRCVVRPLDAESLYLQGLVVEPCDGGDGVTIRLPGSGVGDGKATVVAFMIQRDGTAGNKNNGNNNTGH</sequence>
<keyword evidence="3" id="KW-1185">Reference proteome</keyword>
<feature type="region of interest" description="Disordered" evidence="1">
    <location>
        <begin position="1"/>
        <end position="40"/>
    </location>
</feature>
<evidence type="ECO:0000313" key="2">
    <source>
        <dbReference type="EMBL" id="KAL1836127.1"/>
    </source>
</evidence>
<comment type="caution">
    <text evidence="2">The sequence shown here is derived from an EMBL/GenBank/DDBJ whole genome shotgun (WGS) entry which is preliminary data.</text>
</comment>
<dbReference type="Gene3D" id="1.20.5.170">
    <property type="match status" value="1"/>
</dbReference>
<feature type="compositionally biased region" description="Polar residues" evidence="1">
    <location>
        <begin position="105"/>
        <end position="121"/>
    </location>
</feature>
<proteinExistence type="predicted"/>
<dbReference type="EMBL" id="JAZGSY010000461">
    <property type="protein sequence ID" value="KAL1836127.1"/>
    <property type="molecule type" value="Genomic_DNA"/>
</dbReference>
<protein>
    <recommendedName>
        <fullName evidence="4">BZIP domain-containing protein</fullName>
    </recommendedName>
</protein>
<feature type="compositionally biased region" description="Polar residues" evidence="1">
    <location>
        <begin position="1"/>
        <end position="15"/>
    </location>
</feature>
<gene>
    <name evidence="2" type="ORF">VTJ49DRAFT_5552</name>
</gene>